<sequence>MALDTGYEYLLYEIYEATPLPEAYVVAGNEVVSARLALPASFRTTEPIVTQIQNAISRINQDINLETRVVEILDAYKGDSLDASKIDRDGYNFSLPRNLANYRRLLKPYTGIFYPENGSGAGGLMNIG</sequence>
<evidence type="ECO:0000313" key="1">
    <source>
        <dbReference type="EMBL" id="NEZ65652.1"/>
    </source>
</evidence>
<protein>
    <submittedName>
        <fullName evidence="1">Uncharacterized protein</fullName>
    </submittedName>
</protein>
<organism evidence="1 2">
    <name type="scientific">Adonisia turfae CCMR0082</name>
    <dbReference type="NCBI Taxonomy" id="2304604"/>
    <lineage>
        <taxon>Bacteria</taxon>
        <taxon>Bacillati</taxon>
        <taxon>Cyanobacteriota</taxon>
        <taxon>Adonisia</taxon>
        <taxon>Adonisia turfae</taxon>
    </lineage>
</organism>
<dbReference type="EMBL" id="QZCE01000002">
    <property type="protein sequence ID" value="NEZ65652.1"/>
    <property type="molecule type" value="Genomic_DNA"/>
</dbReference>
<name>A0A6M0SDA1_9CYAN</name>
<comment type="caution">
    <text evidence="1">The sequence shown here is derived from an EMBL/GenBank/DDBJ whole genome shotgun (WGS) entry which is preliminary data.</text>
</comment>
<reference evidence="1 2" key="1">
    <citation type="journal article" date="2020" name="Microb. Ecol.">
        <title>Ecogenomics of the Marine Benthic Filamentous Cyanobacterium Adonisia.</title>
        <authorList>
            <person name="Walter J.M."/>
            <person name="Coutinho F.H."/>
            <person name="Leomil L."/>
            <person name="Hargreaves P.I."/>
            <person name="Campeao M.E."/>
            <person name="Vieira V.V."/>
            <person name="Silva B.S."/>
            <person name="Fistarol G.O."/>
            <person name="Salomon P.S."/>
            <person name="Sawabe T."/>
            <person name="Mino S."/>
            <person name="Hosokawa M."/>
            <person name="Miyashita H."/>
            <person name="Maruyama F."/>
            <person name="van Verk M.C."/>
            <person name="Dutilh B.E."/>
            <person name="Thompson C.C."/>
            <person name="Thompson F.L."/>
        </authorList>
    </citation>
    <scope>NUCLEOTIDE SEQUENCE [LARGE SCALE GENOMIC DNA]</scope>
    <source>
        <strain evidence="1 2">CCMR0082</strain>
    </source>
</reference>
<dbReference type="RefSeq" id="WP_163666908.1">
    <property type="nucleotide sequence ID" value="NZ_QZCE01000002.1"/>
</dbReference>
<accession>A0A6M0SDA1</accession>
<gene>
    <name evidence="1" type="ORF">D0962_23330</name>
</gene>
<evidence type="ECO:0000313" key="2">
    <source>
        <dbReference type="Proteomes" id="UP000473574"/>
    </source>
</evidence>
<dbReference type="Proteomes" id="UP000473574">
    <property type="component" value="Unassembled WGS sequence"/>
</dbReference>
<dbReference type="AlphaFoldDB" id="A0A6M0SDA1"/>
<proteinExistence type="predicted"/>